<evidence type="ECO:0000313" key="3">
    <source>
        <dbReference type="Proteomes" id="UP000231198"/>
    </source>
</evidence>
<gene>
    <name evidence="2" type="ORF">COT62_02760</name>
</gene>
<dbReference type="InterPro" id="IPR045584">
    <property type="entry name" value="Pilin-like"/>
</dbReference>
<organism evidence="2 3">
    <name type="scientific">Candidatus Roizmanbacteria bacterium CG09_land_8_20_14_0_10_41_9</name>
    <dbReference type="NCBI Taxonomy" id="1974850"/>
    <lineage>
        <taxon>Bacteria</taxon>
        <taxon>Candidatus Roizmaniibacteriota</taxon>
    </lineage>
</organism>
<feature type="transmembrane region" description="Helical" evidence="1">
    <location>
        <begin position="42"/>
        <end position="67"/>
    </location>
</feature>
<dbReference type="Gene3D" id="3.30.700.10">
    <property type="entry name" value="Glycoprotein, Type 4 Pilin"/>
    <property type="match status" value="1"/>
</dbReference>
<dbReference type="Pfam" id="PF07963">
    <property type="entry name" value="N_methyl"/>
    <property type="match status" value="1"/>
</dbReference>
<dbReference type="NCBIfam" id="TIGR02532">
    <property type="entry name" value="IV_pilin_GFxxxE"/>
    <property type="match status" value="1"/>
</dbReference>
<name>A0A2H0WSL9_9BACT</name>
<proteinExistence type="predicted"/>
<evidence type="ECO:0000256" key="1">
    <source>
        <dbReference type="SAM" id="Phobius"/>
    </source>
</evidence>
<keyword evidence="1" id="KW-0812">Transmembrane</keyword>
<evidence type="ECO:0000313" key="2">
    <source>
        <dbReference type="EMBL" id="PIS15654.1"/>
    </source>
</evidence>
<dbReference type="InterPro" id="IPR012902">
    <property type="entry name" value="N_methyl_site"/>
</dbReference>
<evidence type="ECO:0008006" key="4">
    <source>
        <dbReference type="Google" id="ProtNLM"/>
    </source>
</evidence>
<reference evidence="3" key="1">
    <citation type="submission" date="2017-09" db="EMBL/GenBank/DDBJ databases">
        <title>Depth-based differentiation of microbial function through sediment-hosted aquifers and enrichment of novel symbionts in the deep terrestrial subsurface.</title>
        <authorList>
            <person name="Probst A.J."/>
            <person name="Ladd B."/>
            <person name="Jarett J.K."/>
            <person name="Geller-Mcgrath D.E."/>
            <person name="Sieber C.M.K."/>
            <person name="Emerson J.B."/>
            <person name="Anantharaman K."/>
            <person name="Thomas B.C."/>
            <person name="Malmstrom R."/>
            <person name="Stieglmeier M."/>
            <person name="Klingl A."/>
            <person name="Woyke T."/>
            <person name="Ryan C.M."/>
            <person name="Banfield J.F."/>
        </authorList>
    </citation>
    <scope>NUCLEOTIDE SEQUENCE [LARGE SCALE GENOMIC DNA]</scope>
</reference>
<keyword evidence="1" id="KW-0472">Membrane</keyword>
<sequence length="202" mass="21967">MTRSFFSKLRKHFVRMAWVLPALPAGRPRGEAEATKSFSRFTGFTFIELLIVITIIALFSGLSLAYYNSYNEDIKLEAEARKVNDVLELAKKKSSAADVNLSQTCSGDFISYKVTVINASQYRMSLVCSGGETTIYTYSIPADRNITVESATAIPFYKLSTGTNSAGDITVKVKNTSSSKCIDITVSPAGIITKGTSYTSGC</sequence>
<accession>A0A2H0WSL9</accession>
<dbReference type="AlphaFoldDB" id="A0A2H0WSL9"/>
<dbReference type="SUPFAM" id="SSF54523">
    <property type="entry name" value="Pili subunits"/>
    <property type="match status" value="1"/>
</dbReference>
<dbReference type="Proteomes" id="UP000231198">
    <property type="component" value="Unassembled WGS sequence"/>
</dbReference>
<keyword evidence="1" id="KW-1133">Transmembrane helix</keyword>
<dbReference type="EMBL" id="PEZG01000057">
    <property type="protein sequence ID" value="PIS15654.1"/>
    <property type="molecule type" value="Genomic_DNA"/>
</dbReference>
<comment type="caution">
    <text evidence="2">The sequence shown here is derived from an EMBL/GenBank/DDBJ whole genome shotgun (WGS) entry which is preliminary data.</text>
</comment>
<protein>
    <recommendedName>
        <fullName evidence="4">General secretion pathway GspH domain-containing protein</fullName>
    </recommendedName>
</protein>